<proteinExistence type="predicted"/>
<evidence type="ECO:0008006" key="2">
    <source>
        <dbReference type="Google" id="ProtNLM"/>
    </source>
</evidence>
<reference evidence="1" key="1">
    <citation type="submission" date="2019-05" db="EMBL/GenBank/DDBJ databases">
        <title>Metatranscriptomic reconstruction reveals RNA viruses with the potential to shape carbon cycling in soil.</title>
        <authorList>
            <person name="Starr E.P."/>
            <person name="Nuccio E."/>
            <person name="Pett-Ridge J."/>
            <person name="Banfield J.F."/>
            <person name="Firestone M.K."/>
        </authorList>
    </citation>
    <scope>NUCLEOTIDE SEQUENCE</scope>
    <source>
        <strain evidence="1">H2_Rhizo_Litter_49_scaffold_1640</strain>
    </source>
</reference>
<evidence type="ECO:0000313" key="1">
    <source>
        <dbReference type="EMBL" id="QDH88757.1"/>
    </source>
</evidence>
<protein>
    <recommendedName>
        <fullName evidence="2">Maturation</fullName>
    </recommendedName>
</protein>
<sequence>MGHHGAPPELCIRSCVSTYPKDRTLPFYQEWHQNDAIANWSSRVYTGITESHSGFANVDLCRLITYRTRPRKGNAIAVIELPKEKADPYTIFVDQNRVKRDAAIKRGFSSDLFTEDRGHPFEMLRFKSEGSLWSGSFWEPFSYRDDYRGANLDIASYLSTADFVSGFAPIGWSDLAAYAQSTYAKAAPTPTVFDLGQFLGELREGLPRLGLDLLTKSKTFKAIGSDYLNVEFGWKPFISDLQATGEALMGATTALLGPRGPLHRLRREDPSDTMRSFDYGSKGFNPSPWPDQKSTAENAAESSEFYKLMTGKQWSNAVGIGTGHAHLSGNMLFSERTTSERWFEGSFSFIPKIGFNPDSYFDRLGQLVKTDITPSTLWELAPWSWLTDWFLKIGNTIAANEVASDNRIVSNYAYAMEHREIVRGTLITGITGPNYAGPTNIARRWTTTGKRRLRANPYGFKPMTTANLNTNQWLIMAALGLTSAGR</sequence>
<organism evidence="1">
    <name type="scientific">Leviviridae sp</name>
    <dbReference type="NCBI Taxonomy" id="2027243"/>
    <lineage>
        <taxon>Viruses</taxon>
        <taxon>Riboviria</taxon>
        <taxon>Orthornavirae</taxon>
        <taxon>Lenarviricota</taxon>
        <taxon>Leviviricetes</taxon>
        <taxon>Norzivirales</taxon>
        <taxon>Fiersviridae</taxon>
    </lineage>
</organism>
<accession>A0A514D593</accession>
<dbReference type="EMBL" id="MN034331">
    <property type="protein sequence ID" value="QDH88757.1"/>
    <property type="molecule type" value="Genomic_RNA"/>
</dbReference>
<name>A0A514D593_9VIRU</name>
<gene>
    <name evidence="1" type="ORF">H2RhizoLitter491640_000001</name>
</gene>